<dbReference type="GO" id="GO:0008531">
    <property type="term" value="F:riboflavin kinase activity"/>
    <property type="evidence" value="ECO:0007669"/>
    <property type="project" value="UniProtKB-UniRule"/>
</dbReference>
<evidence type="ECO:0000256" key="4">
    <source>
        <dbReference type="ARBA" id="ARBA00022630"/>
    </source>
</evidence>
<dbReference type="PANTHER" id="PTHR22749:SF6">
    <property type="entry name" value="RIBOFLAVIN KINASE"/>
    <property type="match status" value="1"/>
</dbReference>
<dbReference type="GO" id="GO:0009231">
    <property type="term" value="P:riboflavin biosynthetic process"/>
    <property type="evidence" value="ECO:0007669"/>
    <property type="project" value="InterPro"/>
</dbReference>
<dbReference type="EC" id="2.7.7.2" evidence="15"/>
<dbReference type="Pfam" id="PF01687">
    <property type="entry name" value="Flavokinase"/>
    <property type="match status" value="1"/>
</dbReference>
<dbReference type="HOGENOM" id="CLU_048437_0_0_0"/>
<dbReference type="KEGG" id="aca:ACP_3352"/>
<comment type="similarity">
    <text evidence="15">Belongs to the ribF family.</text>
</comment>
<keyword evidence="10 15" id="KW-0274">FAD</keyword>
<dbReference type="Gene3D" id="2.40.30.30">
    <property type="entry name" value="Riboflavin kinase-like"/>
    <property type="match status" value="1"/>
</dbReference>
<dbReference type="UniPathway" id="UPA00276">
    <property type="reaction ID" value="UER00406"/>
</dbReference>
<evidence type="ECO:0000256" key="6">
    <source>
        <dbReference type="ARBA" id="ARBA00022679"/>
    </source>
</evidence>
<evidence type="ECO:0000256" key="11">
    <source>
        <dbReference type="ARBA" id="ARBA00022840"/>
    </source>
</evidence>
<dbReference type="GO" id="GO:0003919">
    <property type="term" value="F:FMN adenylyltransferase activity"/>
    <property type="evidence" value="ECO:0007669"/>
    <property type="project" value="UniProtKB-UniRule"/>
</dbReference>
<dbReference type="GO" id="GO:0009398">
    <property type="term" value="P:FMN biosynthetic process"/>
    <property type="evidence" value="ECO:0007669"/>
    <property type="project" value="UniProtKB-UniRule"/>
</dbReference>
<keyword evidence="4 15" id="KW-0285">Flavoprotein</keyword>
<dbReference type="InterPro" id="IPR023468">
    <property type="entry name" value="Riboflavin_kinase"/>
</dbReference>
<dbReference type="InterPro" id="IPR014729">
    <property type="entry name" value="Rossmann-like_a/b/a_fold"/>
</dbReference>
<accession>C1F6C0</accession>
<evidence type="ECO:0000256" key="3">
    <source>
        <dbReference type="ARBA" id="ARBA00005201"/>
    </source>
</evidence>
<evidence type="ECO:0000259" key="16">
    <source>
        <dbReference type="SMART" id="SM00904"/>
    </source>
</evidence>
<dbReference type="UniPathway" id="UPA00277">
    <property type="reaction ID" value="UER00407"/>
</dbReference>
<comment type="function">
    <text evidence="1">Catalyzes the phosphorylation of riboflavin to FMN followed by the adenylation of FMN to FAD.</text>
</comment>
<evidence type="ECO:0000256" key="1">
    <source>
        <dbReference type="ARBA" id="ARBA00002121"/>
    </source>
</evidence>
<comment type="pathway">
    <text evidence="3 15">Cofactor biosynthesis; FMN biosynthesis; FMN from riboflavin (ATP route): step 1/1.</text>
</comment>
<dbReference type="RefSeq" id="WP_015898383.1">
    <property type="nucleotide sequence ID" value="NC_012483.1"/>
</dbReference>
<dbReference type="Gene3D" id="3.40.50.620">
    <property type="entry name" value="HUPs"/>
    <property type="match status" value="1"/>
</dbReference>
<feature type="domain" description="Riboflavin kinase" evidence="16">
    <location>
        <begin position="183"/>
        <end position="316"/>
    </location>
</feature>
<dbReference type="PANTHER" id="PTHR22749">
    <property type="entry name" value="RIBOFLAVIN KINASE/FMN ADENYLYLTRANSFERASE"/>
    <property type="match status" value="1"/>
</dbReference>
<keyword evidence="12" id="KW-0511">Multifunctional enzyme</keyword>
<gene>
    <name evidence="17" type="primary">ribF</name>
    <name evidence="17" type="ordered locus">ACP_3352</name>
</gene>
<protein>
    <recommendedName>
        <fullName evidence="15">Riboflavin biosynthesis protein</fullName>
    </recommendedName>
    <domain>
        <recommendedName>
            <fullName evidence="15">Riboflavin kinase</fullName>
            <ecNumber evidence="15">2.7.1.26</ecNumber>
        </recommendedName>
        <alternativeName>
            <fullName evidence="15">Flavokinase</fullName>
        </alternativeName>
    </domain>
    <domain>
        <recommendedName>
            <fullName evidence="15">FMN adenylyltransferase</fullName>
            <ecNumber evidence="15">2.7.7.2</ecNumber>
        </recommendedName>
        <alternativeName>
            <fullName evidence="15">FAD pyrophosphorylase</fullName>
        </alternativeName>
        <alternativeName>
            <fullName evidence="15">FAD synthase</fullName>
        </alternativeName>
    </domain>
</protein>
<comment type="catalytic activity">
    <reaction evidence="13 15">
        <text>riboflavin + ATP = FMN + ADP + H(+)</text>
        <dbReference type="Rhea" id="RHEA:14357"/>
        <dbReference type="ChEBI" id="CHEBI:15378"/>
        <dbReference type="ChEBI" id="CHEBI:30616"/>
        <dbReference type="ChEBI" id="CHEBI:57986"/>
        <dbReference type="ChEBI" id="CHEBI:58210"/>
        <dbReference type="ChEBI" id="CHEBI:456216"/>
        <dbReference type="EC" id="2.7.1.26"/>
    </reaction>
</comment>
<evidence type="ECO:0000256" key="9">
    <source>
        <dbReference type="ARBA" id="ARBA00022777"/>
    </source>
</evidence>
<dbReference type="InParanoid" id="C1F6C0"/>
<evidence type="ECO:0000256" key="15">
    <source>
        <dbReference type="PIRNR" id="PIRNR004491"/>
    </source>
</evidence>
<dbReference type="SUPFAM" id="SSF52374">
    <property type="entry name" value="Nucleotidylyl transferase"/>
    <property type="match status" value="1"/>
</dbReference>
<evidence type="ECO:0000256" key="2">
    <source>
        <dbReference type="ARBA" id="ARBA00004726"/>
    </source>
</evidence>
<keyword evidence="18" id="KW-1185">Reference proteome</keyword>
<evidence type="ECO:0000256" key="14">
    <source>
        <dbReference type="ARBA" id="ARBA00049494"/>
    </source>
</evidence>
<evidence type="ECO:0000256" key="8">
    <source>
        <dbReference type="ARBA" id="ARBA00022741"/>
    </source>
</evidence>
<organism evidence="17 18">
    <name type="scientific">Acidobacterium capsulatum (strain ATCC 51196 / DSM 11244 / BCRC 80197 / JCM 7670 / NBRC 15755 / NCIMB 13165 / 161)</name>
    <dbReference type="NCBI Taxonomy" id="240015"/>
    <lineage>
        <taxon>Bacteria</taxon>
        <taxon>Pseudomonadati</taxon>
        <taxon>Acidobacteriota</taxon>
        <taxon>Terriglobia</taxon>
        <taxon>Terriglobales</taxon>
        <taxon>Acidobacteriaceae</taxon>
        <taxon>Acidobacterium</taxon>
    </lineage>
</organism>
<dbReference type="FunCoup" id="C1F6C0">
    <property type="interactions" value="397"/>
</dbReference>
<keyword evidence="7 15" id="KW-0548">Nucleotidyltransferase</keyword>
<dbReference type="AlphaFoldDB" id="C1F6C0"/>
<comment type="pathway">
    <text evidence="2 15">Cofactor biosynthesis; FAD biosynthesis; FAD from FMN: step 1/1.</text>
</comment>
<keyword evidence="6 15" id="KW-0808">Transferase</keyword>
<dbReference type="EC" id="2.7.1.26" evidence="15"/>
<dbReference type="InterPro" id="IPR023465">
    <property type="entry name" value="Riboflavin_kinase_dom_sf"/>
</dbReference>
<dbReference type="InterPro" id="IPR015864">
    <property type="entry name" value="FAD_synthase"/>
</dbReference>
<dbReference type="eggNOG" id="COG0196">
    <property type="taxonomic scope" value="Bacteria"/>
</dbReference>
<keyword evidence="5 15" id="KW-0288">FMN</keyword>
<dbReference type="GO" id="GO:0006747">
    <property type="term" value="P:FAD biosynthetic process"/>
    <property type="evidence" value="ECO:0007669"/>
    <property type="project" value="UniProtKB-UniRule"/>
</dbReference>
<evidence type="ECO:0000313" key="18">
    <source>
        <dbReference type="Proteomes" id="UP000002207"/>
    </source>
</evidence>
<evidence type="ECO:0000256" key="13">
    <source>
        <dbReference type="ARBA" id="ARBA00047880"/>
    </source>
</evidence>
<dbReference type="GO" id="GO:0005524">
    <property type="term" value="F:ATP binding"/>
    <property type="evidence" value="ECO:0007669"/>
    <property type="project" value="UniProtKB-UniRule"/>
</dbReference>
<evidence type="ECO:0000256" key="5">
    <source>
        <dbReference type="ARBA" id="ARBA00022643"/>
    </source>
</evidence>
<dbReference type="SMART" id="SM00904">
    <property type="entry name" value="Flavokinase"/>
    <property type="match status" value="1"/>
</dbReference>
<evidence type="ECO:0000256" key="10">
    <source>
        <dbReference type="ARBA" id="ARBA00022827"/>
    </source>
</evidence>
<keyword evidence="8 15" id="KW-0547">Nucleotide-binding</keyword>
<proteinExistence type="inferred from homology"/>
<dbReference type="OrthoDB" id="9803667at2"/>
<name>C1F6C0_ACIC5</name>
<dbReference type="Pfam" id="PF06574">
    <property type="entry name" value="FAD_syn"/>
    <property type="match status" value="1"/>
</dbReference>
<sequence length="322" mass="34998">MQVFRSLDEIPAALGPTVAAIGNFDGVHRGHQAIIADVRARAAALQAASVAVTFDPHPVRLLRPEAAPRLITPLPERLDLLAATGLDATLVLPFTREFSQTPARDFAERVLARGLHAVEVHEGDSFRFGRGAEAGTPELVEFGKEMGFAVYGHRVLTVRGVPVSSSEVRRRIAAGEMGMARALLGRAFSVCSTQERGRGIGSRLLVPTINLAAYDELVPAHGVYVTRVRIGAGAAKRSFRAVTNCGVRPTFGVERFAIESYLLGWNPEADPVEITPETPVEVCFLQRLRDEQAFPSPEALKAQIMRDVAKAEHYHRLAERLG</sequence>
<dbReference type="SUPFAM" id="SSF82114">
    <property type="entry name" value="Riboflavin kinase-like"/>
    <property type="match status" value="1"/>
</dbReference>
<dbReference type="InterPro" id="IPR002606">
    <property type="entry name" value="Riboflavin_kinase_bac"/>
</dbReference>
<dbReference type="FunFam" id="3.40.50.620:FF:000021">
    <property type="entry name" value="Riboflavin biosynthesis protein"/>
    <property type="match status" value="1"/>
</dbReference>
<dbReference type="PIRSF" id="PIRSF004491">
    <property type="entry name" value="FAD_Synth"/>
    <property type="match status" value="1"/>
</dbReference>
<dbReference type="InterPro" id="IPR015865">
    <property type="entry name" value="Riboflavin_kinase_bac/euk"/>
</dbReference>
<evidence type="ECO:0000313" key="17">
    <source>
        <dbReference type="EMBL" id="ACO34207.1"/>
    </source>
</evidence>
<keyword evidence="11 15" id="KW-0067">ATP-binding</keyword>
<dbReference type="Proteomes" id="UP000002207">
    <property type="component" value="Chromosome"/>
</dbReference>
<evidence type="ECO:0000256" key="7">
    <source>
        <dbReference type="ARBA" id="ARBA00022695"/>
    </source>
</evidence>
<reference evidence="17 18" key="1">
    <citation type="journal article" date="2009" name="Appl. Environ. Microbiol.">
        <title>Three genomes from the phylum Acidobacteria provide insight into the lifestyles of these microorganisms in soils.</title>
        <authorList>
            <person name="Ward N.L."/>
            <person name="Challacombe J.F."/>
            <person name="Janssen P.H."/>
            <person name="Henrissat B."/>
            <person name="Coutinho P.M."/>
            <person name="Wu M."/>
            <person name="Xie G."/>
            <person name="Haft D.H."/>
            <person name="Sait M."/>
            <person name="Badger J."/>
            <person name="Barabote R.D."/>
            <person name="Bradley B."/>
            <person name="Brettin T.S."/>
            <person name="Brinkac L.M."/>
            <person name="Bruce D."/>
            <person name="Creasy T."/>
            <person name="Daugherty S.C."/>
            <person name="Davidsen T.M."/>
            <person name="DeBoy R.T."/>
            <person name="Detter J.C."/>
            <person name="Dodson R.J."/>
            <person name="Durkin A.S."/>
            <person name="Ganapathy A."/>
            <person name="Gwinn-Giglio M."/>
            <person name="Han C.S."/>
            <person name="Khouri H."/>
            <person name="Kiss H."/>
            <person name="Kothari S.P."/>
            <person name="Madupu R."/>
            <person name="Nelson K.E."/>
            <person name="Nelson W.C."/>
            <person name="Paulsen I."/>
            <person name="Penn K."/>
            <person name="Ren Q."/>
            <person name="Rosovitz M.J."/>
            <person name="Selengut J.D."/>
            <person name="Shrivastava S."/>
            <person name="Sullivan S.A."/>
            <person name="Tapia R."/>
            <person name="Thompson L.S."/>
            <person name="Watkins K.L."/>
            <person name="Yang Q."/>
            <person name="Yu C."/>
            <person name="Zafar N."/>
            <person name="Zhou L."/>
            <person name="Kuske C.R."/>
        </authorList>
    </citation>
    <scope>NUCLEOTIDE SEQUENCE [LARGE SCALE GENOMIC DNA]</scope>
    <source>
        <strain evidence="18">ATCC 51196 / DSM 11244 / BCRC 80197 / JCM 7670 / NBRC 15755 / NCIMB 13165 / 161</strain>
    </source>
</reference>
<comment type="catalytic activity">
    <reaction evidence="14 15">
        <text>FMN + ATP + H(+) = FAD + diphosphate</text>
        <dbReference type="Rhea" id="RHEA:17237"/>
        <dbReference type="ChEBI" id="CHEBI:15378"/>
        <dbReference type="ChEBI" id="CHEBI:30616"/>
        <dbReference type="ChEBI" id="CHEBI:33019"/>
        <dbReference type="ChEBI" id="CHEBI:57692"/>
        <dbReference type="ChEBI" id="CHEBI:58210"/>
        <dbReference type="EC" id="2.7.7.2"/>
    </reaction>
</comment>
<dbReference type="CDD" id="cd02064">
    <property type="entry name" value="FAD_synthetase_N"/>
    <property type="match status" value="1"/>
</dbReference>
<evidence type="ECO:0000256" key="12">
    <source>
        <dbReference type="ARBA" id="ARBA00023268"/>
    </source>
</evidence>
<keyword evidence="9 15" id="KW-0418">Kinase</keyword>
<dbReference type="STRING" id="240015.ACP_3352"/>
<dbReference type="EMBL" id="CP001472">
    <property type="protein sequence ID" value="ACO34207.1"/>
    <property type="molecule type" value="Genomic_DNA"/>
</dbReference>